<dbReference type="Proteomes" id="UP001595908">
    <property type="component" value="Unassembled WGS sequence"/>
</dbReference>
<sequence>MGVTNMITAYGPDHRRLRKLISPAFTKRRTDARGRRVGEMAERLLDEMAGPAADEPLDFRAAYAHPELFGVPADHGADTARLVGEVMDTTATP</sequence>
<gene>
    <name evidence="2" type="ORF">ACFPL4_22540</name>
</gene>
<evidence type="ECO:0000313" key="3">
    <source>
        <dbReference type="Proteomes" id="UP001595908"/>
    </source>
</evidence>
<evidence type="ECO:0000256" key="1">
    <source>
        <dbReference type="ARBA" id="ARBA00010617"/>
    </source>
</evidence>
<keyword evidence="3" id="KW-1185">Reference proteome</keyword>
<evidence type="ECO:0000313" key="2">
    <source>
        <dbReference type="EMBL" id="MFC4981101.1"/>
    </source>
</evidence>
<reference evidence="3" key="1">
    <citation type="journal article" date="2019" name="Int. J. Syst. Evol. Microbiol.">
        <title>The Global Catalogue of Microorganisms (GCM) 10K type strain sequencing project: providing services to taxonomists for standard genome sequencing and annotation.</title>
        <authorList>
            <consortium name="The Broad Institute Genomics Platform"/>
            <consortium name="The Broad Institute Genome Sequencing Center for Infectious Disease"/>
            <person name="Wu L."/>
            <person name="Ma J."/>
        </authorList>
    </citation>
    <scope>NUCLEOTIDE SEQUENCE [LARGE SCALE GENOMIC DNA]</scope>
    <source>
        <strain evidence="3">ICMP 257</strain>
    </source>
</reference>
<protein>
    <recommendedName>
        <fullName evidence="4">Cytochrome P450</fullName>
    </recommendedName>
</protein>
<proteinExistence type="inferred from homology"/>
<evidence type="ECO:0008006" key="4">
    <source>
        <dbReference type="Google" id="ProtNLM"/>
    </source>
</evidence>
<dbReference type="Gene3D" id="1.10.630.10">
    <property type="entry name" value="Cytochrome P450"/>
    <property type="match status" value="1"/>
</dbReference>
<dbReference type="EMBL" id="JBHSJE010000006">
    <property type="protein sequence ID" value="MFC4981101.1"/>
    <property type="molecule type" value="Genomic_DNA"/>
</dbReference>
<dbReference type="SUPFAM" id="SSF48264">
    <property type="entry name" value="Cytochrome P450"/>
    <property type="match status" value="1"/>
</dbReference>
<dbReference type="GeneID" id="31237814"/>
<dbReference type="PANTHER" id="PTHR46696:SF1">
    <property type="entry name" value="CYTOCHROME P450 YJIB-RELATED"/>
    <property type="match status" value="1"/>
</dbReference>
<name>A0ABV9VBQ9_STRAZ</name>
<organism evidence="2 3">
    <name type="scientific">Streptomyces atroolivaceus</name>
    <dbReference type="NCBI Taxonomy" id="66869"/>
    <lineage>
        <taxon>Bacteria</taxon>
        <taxon>Bacillati</taxon>
        <taxon>Actinomycetota</taxon>
        <taxon>Actinomycetes</taxon>
        <taxon>Kitasatosporales</taxon>
        <taxon>Streptomycetaceae</taxon>
        <taxon>Streptomyces</taxon>
    </lineage>
</organism>
<comment type="similarity">
    <text evidence="1">Belongs to the cytochrome P450 family.</text>
</comment>
<dbReference type="PANTHER" id="PTHR46696">
    <property type="entry name" value="P450, PUTATIVE (EUROFUNG)-RELATED"/>
    <property type="match status" value="1"/>
</dbReference>
<accession>A0ABV9VBQ9</accession>
<comment type="caution">
    <text evidence="2">The sequence shown here is derived from an EMBL/GenBank/DDBJ whole genome shotgun (WGS) entry which is preliminary data.</text>
</comment>
<dbReference type="InterPro" id="IPR036396">
    <property type="entry name" value="Cyt_P450_sf"/>
</dbReference>
<dbReference type="RefSeq" id="WP_051709999.1">
    <property type="nucleotide sequence ID" value="NZ_JBHSJE010000006.1"/>
</dbReference>